<protein>
    <submittedName>
        <fullName evidence="1">Uncharacterized protein</fullName>
    </submittedName>
</protein>
<sequence length="177" mass="20496">MKVEKIPIDLDKRRHLVYDLSAIYDLEQSYGSFNLAVRSVRIDAFDDTARMLYFGLRHEDSTLTEAFVDQHINVTNRIEIVGKIIDAISKSLPEKNKQQNDLSANQTPNNDGGNAPWEWDWLYYFGTVLLGMSEAVFWSCTPRKLFALMDVHRKYHGGDESQSPEYQKAQAWVDQYI</sequence>
<comment type="caution">
    <text evidence="1">The sequence shown here is derived from an EMBL/GenBank/DDBJ whole genome shotgun (WGS) entry which is preliminary data.</text>
</comment>
<organism evidence="1 2">
    <name type="scientific">Paenibacillus antibioticophila</name>
    <dbReference type="NCBI Taxonomy" id="1274374"/>
    <lineage>
        <taxon>Bacteria</taxon>
        <taxon>Bacillati</taxon>
        <taxon>Bacillota</taxon>
        <taxon>Bacilli</taxon>
        <taxon>Bacillales</taxon>
        <taxon>Paenibacillaceae</taxon>
        <taxon>Paenibacillus</taxon>
    </lineage>
</organism>
<dbReference type="EMBL" id="BORR01000020">
    <property type="protein sequence ID" value="GIO39296.1"/>
    <property type="molecule type" value="Genomic_DNA"/>
</dbReference>
<reference evidence="1 2" key="1">
    <citation type="submission" date="2021-03" db="EMBL/GenBank/DDBJ databases">
        <title>Antimicrobial resistance genes in bacteria isolated from Japanese honey, and their potential for conferring macrolide and lincosamide resistance in the American foulbrood pathogen Paenibacillus larvae.</title>
        <authorList>
            <person name="Okamoto M."/>
            <person name="Kumagai M."/>
            <person name="Kanamori H."/>
            <person name="Takamatsu D."/>
        </authorList>
    </citation>
    <scope>NUCLEOTIDE SEQUENCE [LARGE SCALE GENOMIC DNA]</scope>
    <source>
        <strain evidence="1 2">J41TS12</strain>
    </source>
</reference>
<proteinExistence type="predicted"/>
<dbReference type="AlphaFoldDB" id="A0A920CGG4"/>
<accession>A0A920CGG4</accession>
<evidence type="ECO:0000313" key="1">
    <source>
        <dbReference type="EMBL" id="GIO39296.1"/>
    </source>
</evidence>
<dbReference type="RefSeq" id="WP_212942438.1">
    <property type="nucleotide sequence ID" value="NZ_BORR01000020.1"/>
</dbReference>
<evidence type="ECO:0000313" key="2">
    <source>
        <dbReference type="Proteomes" id="UP000681162"/>
    </source>
</evidence>
<keyword evidence="2" id="KW-1185">Reference proteome</keyword>
<name>A0A920CGG4_9BACL</name>
<gene>
    <name evidence="1" type="ORF">J41TS12_41570</name>
</gene>
<dbReference type="Proteomes" id="UP000681162">
    <property type="component" value="Unassembled WGS sequence"/>
</dbReference>